<accession>A0A0S4SC93</accession>
<keyword evidence="3" id="KW-1185">Reference proteome</keyword>
<evidence type="ECO:0000256" key="1">
    <source>
        <dbReference type="SAM" id="SignalP"/>
    </source>
</evidence>
<feature type="chain" id="PRO_5006627080" evidence="1">
    <location>
        <begin position="18"/>
        <end position="80"/>
    </location>
</feature>
<keyword evidence="1" id="KW-0732">Signal</keyword>
<dbReference type="RefSeq" id="WP_059435261.1">
    <property type="nucleotide sequence ID" value="NZ_FAVB01000003.1"/>
</dbReference>
<evidence type="ECO:0000313" key="2">
    <source>
        <dbReference type="EMBL" id="CUU84012.1"/>
    </source>
</evidence>
<name>A0A0S4SC93_CAMHY</name>
<evidence type="ECO:0000313" key="3">
    <source>
        <dbReference type="Proteomes" id="UP000052237"/>
    </source>
</evidence>
<organism evidence="2 3">
    <name type="scientific">Campylobacter hyointestinalis subsp. hyointestinalis</name>
    <dbReference type="NCBI Taxonomy" id="91352"/>
    <lineage>
        <taxon>Bacteria</taxon>
        <taxon>Pseudomonadati</taxon>
        <taxon>Campylobacterota</taxon>
        <taxon>Epsilonproteobacteria</taxon>
        <taxon>Campylobacterales</taxon>
        <taxon>Campylobacteraceae</taxon>
        <taxon>Campylobacter</taxon>
    </lineage>
</organism>
<dbReference type="AlphaFoldDB" id="A0A0S4SC93"/>
<comment type="caution">
    <text evidence="2">The sequence shown here is derived from an EMBL/GenBank/DDBJ whole genome shotgun (WGS) entry which is preliminary data.</text>
</comment>
<feature type="signal peptide" evidence="1">
    <location>
        <begin position="1"/>
        <end position="17"/>
    </location>
</feature>
<dbReference type="EMBL" id="FAVB01000003">
    <property type="protein sequence ID" value="CUU84012.1"/>
    <property type="molecule type" value="Genomic_DNA"/>
</dbReference>
<gene>
    <name evidence="2" type="ORF">ERS686654_01479</name>
</gene>
<dbReference type="Proteomes" id="UP000052237">
    <property type="component" value="Unassembled WGS sequence"/>
</dbReference>
<protein>
    <submittedName>
        <fullName evidence="2">Uncharacterized protein</fullName>
    </submittedName>
</protein>
<reference evidence="2 3" key="1">
    <citation type="submission" date="2015-11" db="EMBL/GenBank/DDBJ databases">
        <authorList>
            <consortium name="Pathogen Informatics"/>
        </authorList>
    </citation>
    <scope>NUCLEOTIDE SEQUENCE [LARGE SCALE GENOMIC DNA]</scope>
    <source>
        <strain evidence="2 3">006A-0059</strain>
    </source>
</reference>
<sequence>MKKVCFLAIVFAMSVGAWPINEASNAFERKYHNEGSIYRQLGQGKWECTDRYAKDSAELEWCIKGWNYMDEKLESKKRDW</sequence>
<proteinExistence type="predicted"/>